<keyword evidence="3" id="KW-1185">Reference proteome</keyword>
<keyword evidence="1" id="KW-0732">Signal</keyword>
<dbReference type="EMBL" id="JACRUM010000001">
    <property type="protein sequence ID" value="MBC5861867.1"/>
    <property type="molecule type" value="Genomic_DNA"/>
</dbReference>
<organism evidence="2 3">
    <name type="scientific">Flavobacterium turcicum</name>
    <dbReference type="NCBI Taxonomy" id="2764718"/>
    <lineage>
        <taxon>Bacteria</taxon>
        <taxon>Pseudomonadati</taxon>
        <taxon>Bacteroidota</taxon>
        <taxon>Flavobacteriia</taxon>
        <taxon>Flavobacteriales</taxon>
        <taxon>Flavobacteriaceae</taxon>
        <taxon>Flavobacterium</taxon>
    </lineage>
</organism>
<comment type="caution">
    <text evidence="2">The sequence shown here is derived from an EMBL/GenBank/DDBJ whole genome shotgun (WGS) entry which is preliminary data.</text>
</comment>
<evidence type="ECO:0008006" key="4">
    <source>
        <dbReference type="Google" id="ProtNLM"/>
    </source>
</evidence>
<protein>
    <recommendedName>
        <fullName evidence="4">C1q domain-containing protein</fullName>
    </recommendedName>
</protein>
<dbReference type="RefSeq" id="WP_166132536.1">
    <property type="nucleotide sequence ID" value="NZ_JAAOBY010000001.1"/>
</dbReference>
<accession>A0ABR7JBJ6</accession>
<proteinExistence type="predicted"/>
<feature type="signal peptide" evidence="1">
    <location>
        <begin position="1"/>
        <end position="18"/>
    </location>
</feature>
<evidence type="ECO:0000256" key="1">
    <source>
        <dbReference type="SAM" id="SignalP"/>
    </source>
</evidence>
<evidence type="ECO:0000313" key="3">
    <source>
        <dbReference type="Proteomes" id="UP000621670"/>
    </source>
</evidence>
<dbReference type="Proteomes" id="UP000621670">
    <property type="component" value="Unassembled WGS sequence"/>
</dbReference>
<sequence>MKKLFFLGLSLIALNATAQSVAINTDGSTADPSAILDLKSSNQGVLVPRLTQTQRTAIATPATGLMVYQTDATAGFYFYNGTAWTSLNGANGTNGTNGANGQGVPTGGTANQVLAKVNAADFNTQWVTPSSSDNLGNHTATQALNMNSNAITGATNITATGTATLGGNAYPTNTGTNGQVLQTNGAGALSWGSASGGGSSLQLVVTKTVGQTTQAASSLTLPDVVNFESANGTGAALTGGNTWTNNNTFTVGPGGAGTYLIQVQLMGLTNSLVLALPMIEMNNTGNGGSNFYGTSVANINAQSPHKSRGQLTSVVYMTAGEFFKIRALSSSNAIGADFTLNGSTKVTVVKLN</sequence>
<feature type="chain" id="PRO_5045560479" description="C1q domain-containing protein" evidence="1">
    <location>
        <begin position="19"/>
        <end position="352"/>
    </location>
</feature>
<name>A0ABR7JBJ6_9FLAO</name>
<evidence type="ECO:0000313" key="2">
    <source>
        <dbReference type="EMBL" id="MBC5861867.1"/>
    </source>
</evidence>
<reference evidence="2 3" key="1">
    <citation type="submission" date="2020-08" db="EMBL/GenBank/DDBJ databases">
        <title>Description of novel Flavobacterium F-400 isolate.</title>
        <authorList>
            <person name="Saticioglu I."/>
            <person name="Duman M."/>
            <person name="Altun S."/>
        </authorList>
    </citation>
    <scope>NUCLEOTIDE SEQUENCE [LARGE SCALE GENOMIC DNA]</scope>
    <source>
        <strain evidence="2 3">F-400</strain>
    </source>
</reference>
<gene>
    <name evidence="2" type="ORF">H8R26_00395</name>
</gene>